<dbReference type="SUPFAM" id="SSF50104">
    <property type="entry name" value="Translation proteins SH3-like domain"/>
    <property type="match status" value="1"/>
</dbReference>
<dbReference type="GO" id="GO:0006412">
    <property type="term" value="P:translation"/>
    <property type="evidence" value="ECO:0007669"/>
    <property type="project" value="UniProtKB-UniRule"/>
</dbReference>
<dbReference type="InterPro" id="IPR008991">
    <property type="entry name" value="Translation_prot_SH3-like_sf"/>
</dbReference>
<evidence type="ECO:0000313" key="9">
    <source>
        <dbReference type="Proteomes" id="UP000319353"/>
    </source>
</evidence>
<evidence type="ECO:0000256" key="2">
    <source>
        <dbReference type="ARBA" id="ARBA00005781"/>
    </source>
</evidence>
<dbReference type="PANTHER" id="PTHR15680:SF9">
    <property type="entry name" value="LARGE RIBOSOMAL SUBUNIT PROTEIN BL19M"/>
    <property type="match status" value="1"/>
</dbReference>
<dbReference type="GO" id="GO:0003735">
    <property type="term" value="F:structural constituent of ribosome"/>
    <property type="evidence" value="ECO:0007669"/>
    <property type="project" value="InterPro"/>
</dbReference>
<dbReference type="PANTHER" id="PTHR15680">
    <property type="entry name" value="RIBOSOMAL PROTEIN L19"/>
    <property type="match status" value="1"/>
</dbReference>
<comment type="function">
    <text evidence="1 6 7">This protein is located at the 30S-50S ribosomal subunit interface and may play a role in the structure and function of the aminoacyl-tRNA binding site.</text>
</comment>
<evidence type="ECO:0000256" key="1">
    <source>
        <dbReference type="ARBA" id="ARBA00002349"/>
    </source>
</evidence>
<dbReference type="PRINTS" id="PR00061">
    <property type="entry name" value="RIBOSOMALL19"/>
</dbReference>
<dbReference type="PROSITE" id="PS01015">
    <property type="entry name" value="RIBOSOMAL_L19"/>
    <property type="match status" value="1"/>
</dbReference>
<dbReference type="PIRSF" id="PIRSF002191">
    <property type="entry name" value="Ribosomal_L19"/>
    <property type="match status" value="1"/>
</dbReference>
<dbReference type="Proteomes" id="UP000319353">
    <property type="component" value="Unassembled WGS sequence"/>
</dbReference>
<evidence type="ECO:0000256" key="6">
    <source>
        <dbReference type="HAMAP-Rule" id="MF_00402"/>
    </source>
</evidence>
<dbReference type="AlphaFoldDB" id="A0A537L8P9"/>
<sequence length="113" mass="12854">MDRLTVVEQEQLKSATPVFAPGDTVRVQLKVTEGGRDRIQAFEGVVTARKGGGVRETFTVRRISHGVGVERTFPVHSPRIERVEVVRKGKVRQAKLYYLRRKVGREAKIKENR</sequence>
<keyword evidence="3 6" id="KW-0689">Ribosomal protein</keyword>
<dbReference type="NCBIfam" id="TIGR01024">
    <property type="entry name" value="rplS_bact"/>
    <property type="match status" value="1"/>
</dbReference>
<comment type="similarity">
    <text evidence="2 6 7">Belongs to the bacterial ribosomal protein bL19 family.</text>
</comment>
<reference evidence="8 9" key="1">
    <citation type="journal article" date="2019" name="Nat. Microbiol.">
        <title>Mediterranean grassland soil C-N compound turnover is dependent on rainfall and depth, and is mediated by genomically divergent microorganisms.</title>
        <authorList>
            <person name="Diamond S."/>
            <person name="Andeer P.F."/>
            <person name="Li Z."/>
            <person name="Crits-Christoph A."/>
            <person name="Burstein D."/>
            <person name="Anantharaman K."/>
            <person name="Lane K.R."/>
            <person name="Thomas B.C."/>
            <person name="Pan C."/>
            <person name="Northen T.R."/>
            <person name="Banfield J.F."/>
        </authorList>
    </citation>
    <scope>NUCLEOTIDE SEQUENCE [LARGE SCALE GENOMIC DNA]</scope>
    <source>
        <strain evidence="8">NP_4</strain>
    </source>
</reference>
<dbReference type="InterPro" id="IPR018257">
    <property type="entry name" value="Ribosomal_bL19_CS"/>
</dbReference>
<name>A0A537L8P9_9BACT</name>
<evidence type="ECO:0000256" key="5">
    <source>
        <dbReference type="ARBA" id="ARBA00035171"/>
    </source>
</evidence>
<comment type="caution">
    <text evidence="8">The sequence shown here is derived from an EMBL/GenBank/DDBJ whole genome shotgun (WGS) entry which is preliminary data.</text>
</comment>
<dbReference type="Pfam" id="PF01245">
    <property type="entry name" value="Ribosomal_L19"/>
    <property type="match status" value="1"/>
</dbReference>
<protein>
    <recommendedName>
        <fullName evidence="5 6">Large ribosomal subunit protein bL19</fullName>
    </recommendedName>
</protein>
<organism evidence="8 9">
    <name type="scientific">Candidatus Segetimicrobium genomatis</name>
    <dbReference type="NCBI Taxonomy" id="2569760"/>
    <lineage>
        <taxon>Bacteria</taxon>
        <taxon>Bacillati</taxon>
        <taxon>Candidatus Sysuimicrobiota</taxon>
        <taxon>Candidatus Sysuimicrobiia</taxon>
        <taxon>Candidatus Sysuimicrobiales</taxon>
        <taxon>Candidatus Segetimicrobiaceae</taxon>
        <taxon>Candidatus Segetimicrobium</taxon>
    </lineage>
</organism>
<dbReference type="InterPro" id="IPR001857">
    <property type="entry name" value="Ribosomal_bL19"/>
</dbReference>
<evidence type="ECO:0000256" key="4">
    <source>
        <dbReference type="ARBA" id="ARBA00023274"/>
    </source>
</evidence>
<evidence type="ECO:0000313" key="8">
    <source>
        <dbReference type="EMBL" id="TMJ04383.1"/>
    </source>
</evidence>
<dbReference type="Gene3D" id="2.30.30.790">
    <property type="match status" value="1"/>
</dbReference>
<dbReference type="HAMAP" id="MF_00402">
    <property type="entry name" value="Ribosomal_bL19"/>
    <property type="match status" value="1"/>
</dbReference>
<dbReference type="EMBL" id="VBAL01000044">
    <property type="protein sequence ID" value="TMJ04383.1"/>
    <property type="molecule type" value="Genomic_DNA"/>
</dbReference>
<evidence type="ECO:0000256" key="3">
    <source>
        <dbReference type="ARBA" id="ARBA00022980"/>
    </source>
</evidence>
<evidence type="ECO:0000256" key="7">
    <source>
        <dbReference type="RuleBase" id="RU000559"/>
    </source>
</evidence>
<dbReference type="FunFam" id="2.30.30.790:FF:000001">
    <property type="entry name" value="50S ribosomal protein L19"/>
    <property type="match status" value="1"/>
</dbReference>
<dbReference type="InterPro" id="IPR038657">
    <property type="entry name" value="Ribosomal_bL19_sf"/>
</dbReference>
<accession>A0A537L8P9</accession>
<gene>
    <name evidence="6 8" type="primary">rplS</name>
    <name evidence="8" type="ORF">E6H01_04260</name>
</gene>
<keyword evidence="4 6" id="KW-0687">Ribonucleoprotein</keyword>
<dbReference type="GO" id="GO:0022625">
    <property type="term" value="C:cytosolic large ribosomal subunit"/>
    <property type="evidence" value="ECO:0007669"/>
    <property type="project" value="TreeGrafter"/>
</dbReference>
<proteinExistence type="inferred from homology"/>